<accession>A0ABV0RA22</accession>
<gene>
    <name evidence="2" type="ORF">XENOCAPTIV_014528</name>
</gene>
<reference evidence="2 3" key="1">
    <citation type="submission" date="2021-06" db="EMBL/GenBank/DDBJ databases">
        <authorList>
            <person name="Palmer J.M."/>
        </authorList>
    </citation>
    <scope>NUCLEOTIDE SEQUENCE [LARGE SCALE GENOMIC DNA]</scope>
    <source>
        <strain evidence="2 3">XC_2019</strain>
        <tissue evidence="2">Muscle</tissue>
    </source>
</reference>
<proteinExistence type="predicted"/>
<evidence type="ECO:0000256" key="1">
    <source>
        <dbReference type="SAM" id="SignalP"/>
    </source>
</evidence>
<feature type="chain" id="PRO_5046868073" evidence="1">
    <location>
        <begin position="24"/>
        <end position="88"/>
    </location>
</feature>
<protein>
    <submittedName>
        <fullName evidence="2">Uncharacterized protein</fullName>
    </submittedName>
</protein>
<organism evidence="2 3">
    <name type="scientific">Xenoophorus captivus</name>
    <dbReference type="NCBI Taxonomy" id="1517983"/>
    <lineage>
        <taxon>Eukaryota</taxon>
        <taxon>Metazoa</taxon>
        <taxon>Chordata</taxon>
        <taxon>Craniata</taxon>
        <taxon>Vertebrata</taxon>
        <taxon>Euteleostomi</taxon>
        <taxon>Actinopterygii</taxon>
        <taxon>Neopterygii</taxon>
        <taxon>Teleostei</taxon>
        <taxon>Neoteleostei</taxon>
        <taxon>Acanthomorphata</taxon>
        <taxon>Ovalentaria</taxon>
        <taxon>Atherinomorphae</taxon>
        <taxon>Cyprinodontiformes</taxon>
        <taxon>Goodeidae</taxon>
        <taxon>Xenoophorus</taxon>
    </lineage>
</organism>
<keyword evidence="1" id="KW-0732">Signal</keyword>
<sequence length="88" mass="9516">MRSAMLAPLLLYLLLAAGSDVMGEVVDKNPNFVFMMVDDLGIGDIGLPQLSQSGVRGRAGGRSEYPVSSEPCSCHALNYIWNWPGDPF</sequence>
<name>A0ABV0RA22_9TELE</name>
<feature type="signal peptide" evidence="1">
    <location>
        <begin position="1"/>
        <end position="23"/>
    </location>
</feature>
<dbReference type="Proteomes" id="UP001434883">
    <property type="component" value="Unassembled WGS sequence"/>
</dbReference>
<keyword evidence="3" id="KW-1185">Reference proteome</keyword>
<comment type="caution">
    <text evidence="2">The sequence shown here is derived from an EMBL/GenBank/DDBJ whole genome shotgun (WGS) entry which is preliminary data.</text>
</comment>
<dbReference type="EMBL" id="JAHRIN010036619">
    <property type="protein sequence ID" value="MEQ2204522.1"/>
    <property type="molecule type" value="Genomic_DNA"/>
</dbReference>
<evidence type="ECO:0000313" key="2">
    <source>
        <dbReference type="EMBL" id="MEQ2204522.1"/>
    </source>
</evidence>
<evidence type="ECO:0000313" key="3">
    <source>
        <dbReference type="Proteomes" id="UP001434883"/>
    </source>
</evidence>